<dbReference type="InterPro" id="IPR039766">
    <property type="entry name" value="Vps53"/>
</dbReference>
<sequence>MEKVNTLDYINQMFPTEASLSGVEPLMQKVHNEIRVVDAEILTAVRQQSNSGSKAKEDLAAATSAVKELMYKVREIKSKAEQSETMVQEICRDIKKLDFAKKHITTTITALHRLTMLVYMFLLNIPTLTVTVSAIEQLQVMASKRQYKEASAQLEVCTMDDVCRVAVSQLCSHFDGYRDNPKITELRDKFKNIKQILKSHVFSDFSSLGTGKESEDSNLLQQLSDACLVVDALEPSVKEELVKNFCDRELISYQQIFEGAELAKLDKTERRYAWVKRRLRTNEEIWKIFPTSWHVDYLLCIQFCKLTRTQLEDILENLKEKPDVATLLTALQRTIEFEEELAEKFGGSGSSRNVTDAFEETDKLESNDQIVLDIRKKYEKKLAAHQGNQDDDKDIAVPGAGFNFCGIISSCFEPHLMVYVEFEEKTLMDNLEKLIQEETWEGNDTKVLNSIIQDKDIAVPGAGFNFRGIISSCFEPHLMVYVEFEEKTLMDNLEKLIQEETWEGNDTKVLNSIIQVFQRVLRAYATKIYMKLPKGGTGIVAAATGMDGQIKTSDKDERMICYIVNTAEYCHDMAEELAENVSKIIDTQLADAVDMSAVQDEFSAVITKALVTLVNGLETKFDIEMAAMTRVPWGTLESVGDQSEYVNNIKMILNGSIPVLGSLLSPVYFQFFLDKLASSLGPRFYLNIFKCKQISETGAQQMLLDTQAVKTILLDIPSLGKQTSGAASYSKFVSREMSKAEALLKVILSPVDSVADTYSALLPEGTPSEFQRILELKGLKKADQQTILEDFNKRGSGISQLPIATSAVQVIPAATPAPSPVVSQPSSALIASREDVLTRAAALGRGAATTGFKRFLALTEAAKDRTDGPFRKLFNA</sequence>
<proteinExistence type="inferred from homology"/>
<evidence type="ECO:0000313" key="9">
    <source>
        <dbReference type="EMBL" id="GJT07366.1"/>
    </source>
</evidence>
<comment type="similarity">
    <text evidence="3">Belongs to the VPS53 family.</text>
</comment>
<keyword evidence="10" id="KW-1185">Reference proteome</keyword>
<gene>
    <name evidence="9" type="ORF">Tco_0841828</name>
</gene>
<evidence type="ECO:0000256" key="2">
    <source>
        <dbReference type="ARBA" id="ARBA00004481"/>
    </source>
</evidence>
<evidence type="ECO:0000256" key="3">
    <source>
        <dbReference type="ARBA" id="ARBA00008628"/>
    </source>
</evidence>
<dbReference type="InterPro" id="IPR038260">
    <property type="entry name" value="Vps53_C_sf"/>
</dbReference>
<feature type="domain" description="Vps53 C-terminal" evidence="8">
    <location>
        <begin position="701"/>
        <end position="779"/>
    </location>
</feature>
<name>A0ABQ5B1S8_9ASTR</name>
<accession>A0ABQ5B1S8</accession>
<keyword evidence="6" id="KW-0472">Membrane</keyword>
<reference evidence="9" key="2">
    <citation type="submission" date="2022-01" db="EMBL/GenBank/DDBJ databases">
        <authorList>
            <person name="Yamashiro T."/>
            <person name="Shiraishi A."/>
            <person name="Satake H."/>
            <person name="Nakayama K."/>
        </authorList>
    </citation>
    <scope>NUCLEOTIDE SEQUENCE</scope>
</reference>
<evidence type="ECO:0000259" key="8">
    <source>
        <dbReference type="Pfam" id="PF16854"/>
    </source>
</evidence>
<reference evidence="9" key="1">
    <citation type="journal article" date="2022" name="Int. J. Mol. Sci.">
        <title>Draft Genome of Tanacetum Coccineum: Genomic Comparison of Closely Related Tanacetum-Family Plants.</title>
        <authorList>
            <person name="Yamashiro T."/>
            <person name="Shiraishi A."/>
            <person name="Nakayama K."/>
            <person name="Satake H."/>
        </authorList>
    </citation>
    <scope>NUCLEOTIDE SEQUENCE</scope>
</reference>
<dbReference type="PANTHER" id="PTHR12820:SF0">
    <property type="entry name" value="VACUOLAR PROTEIN SORTING-ASSOCIATED PROTEIN 53 HOMOLOG"/>
    <property type="match status" value="1"/>
</dbReference>
<keyword evidence="4" id="KW-0967">Endosome</keyword>
<evidence type="ECO:0000256" key="1">
    <source>
        <dbReference type="ARBA" id="ARBA00004150"/>
    </source>
</evidence>
<comment type="caution">
    <text evidence="9">The sequence shown here is derived from an EMBL/GenBank/DDBJ whole genome shotgun (WGS) entry which is preliminary data.</text>
</comment>
<dbReference type="InterPro" id="IPR031745">
    <property type="entry name" value="Vps53_C"/>
</dbReference>
<dbReference type="Pfam" id="PF04100">
    <property type="entry name" value="Vps53_N"/>
    <property type="match status" value="2"/>
</dbReference>
<feature type="domain" description="Vps53 N-terminal" evidence="7">
    <location>
        <begin position="3"/>
        <end position="438"/>
    </location>
</feature>
<evidence type="ECO:0000256" key="4">
    <source>
        <dbReference type="ARBA" id="ARBA00022753"/>
    </source>
</evidence>
<dbReference type="Pfam" id="PF16854">
    <property type="entry name" value="VPS53_C"/>
    <property type="match status" value="1"/>
</dbReference>
<dbReference type="InterPro" id="IPR007234">
    <property type="entry name" value="Vps53_N"/>
</dbReference>
<keyword evidence="5" id="KW-0333">Golgi apparatus</keyword>
<evidence type="ECO:0000313" key="10">
    <source>
        <dbReference type="Proteomes" id="UP001151760"/>
    </source>
</evidence>
<organism evidence="9 10">
    <name type="scientific">Tanacetum coccineum</name>
    <dbReference type="NCBI Taxonomy" id="301880"/>
    <lineage>
        <taxon>Eukaryota</taxon>
        <taxon>Viridiplantae</taxon>
        <taxon>Streptophyta</taxon>
        <taxon>Embryophyta</taxon>
        <taxon>Tracheophyta</taxon>
        <taxon>Spermatophyta</taxon>
        <taxon>Magnoliopsida</taxon>
        <taxon>eudicotyledons</taxon>
        <taxon>Gunneridae</taxon>
        <taxon>Pentapetalae</taxon>
        <taxon>asterids</taxon>
        <taxon>campanulids</taxon>
        <taxon>Asterales</taxon>
        <taxon>Asteraceae</taxon>
        <taxon>Asteroideae</taxon>
        <taxon>Anthemideae</taxon>
        <taxon>Anthemidinae</taxon>
        <taxon>Tanacetum</taxon>
    </lineage>
</organism>
<dbReference type="EMBL" id="BQNB010012745">
    <property type="protein sequence ID" value="GJT07366.1"/>
    <property type="molecule type" value="Genomic_DNA"/>
</dbReference>
<comment type="subcellular location">
    <subcellularLocation>
        <location evidence="2">Endosome membrane</location>
        <topology evidence="2">Peripheral membrane protein</topology>
    </subcellularLocation>
    <subcellularLocation>
        <location evidence="1">Golgi apparatus</location>
        <location evidence="1">trans-Golgi network membrane</location>
        <topology evidence="1">Peripheral membrane protein</topology>
    </subcellularLocation>
</comment>
<evidence type="ECO:0000256" key="5">
    <source>
        <dbReference type="ARBA" id="ARBA00023034"/>
    </source>
</evidence>
<dbReference type="Gene3D" id="1.10.357.110">
    <property type="entry name" value="Vacuolar protein sorting-associated protein 53, C-terminus"/>
    <property type="match status" value="1"/>
</dbReference>
<evidence type="ECO:0000259" key="7">
    <source>
        <dbReference type="Pfam" id="PF04100"/>
    </source>
</evidence>
<evidence type="ECO:0000256" key="6">
    <source>
        <dbReference type="ARBA" id="ARBA00023136"/>
    </source>
</evidence>
<protein>
    <submittedName>
        <fullName evidence="9">Vacuolar protein sorting-associated protein 53 A</fullName>
    </submittedName>
</protein>
<dbReference type="Proteomes" id="UP001151760">
    <property type="component" value="Unassembled WGS sequence"/>
</dbReference>
<feature type="domain" description="Vps53 N-terminal" evidence="7">
    <location>
        <begin position="458"/>
        <end position="500"/>
    </location>
</feature>
<dbReference type="PANTHER" id="PTHR12820">
    <property type="entry name" value="VACUOLAR SORTING PROTEIN 53"/>
    <property type="match status" value="1"/>
</dbReference>